<dbReference type="InterPro" id="IPR026103">
    <property type="entry name" value="HARBI1_animal"/>
</dbReference>
<dbReference type="InterPro" id="IPR027806">
    <property type="entry name" value="HARBI1_dom"/>
</dbReference>
<evidence type="ECO:0000256" key="4">
    <source>
        <dbReference type="ARBA" id="ARBA00006958"/>
    </source>
</evidence>
<reference evidence="14 15" key="1">
    <citation type="submission" date="2024-09" db="EMBL/GenBank/DDBJ databases">
        <title>Chromosome-scale assembly of Riccia sorocarpa.</title>
        <authorList>
            <person name="Paukszto L."/>
        </authorList>
    </citation>
    <scope>NUCLEOTIDE SEQUENCE [LARGE SCALE GENOMIC DNA]</scope>
    <source>
        <strain evidence="14">LP-2024</strain>
        <tissue evidence="14">Aerial parts of the thallus</tissue>
    </source>
</reference>
<dbReference type="GO" id="GO:0005737">
    <property type="term" value="C:cytoplasm"/>
    <property type="evidence" value="ECO:0007669"/>
    <property type="project" value="UniProtKB-SubCell"/>
</dbReference>
<evidence type="ECO:0000256" key="9">
    <source>
        <dbReference type="ARBA" id="ARBA00022801"/>
    </source>
</evidence>
<evidence type="ECO:0000256" key="1">
    <source>
        <dbReference type="ARBA" id="ARBA00001968"/>
    </source>
</evidence>
<keyword evidence="6" id="KW-0963">Cytoplasm</keyword>
<sequence>MVNFTSRVMEALECRLGGEVKWPDRAERRRISDEFSSKGFPNCVGLIDGTMIPLSQRPHFDGEVYYDRKGRYSFNLQVVCDEKRRIIYFCTGWPGSCQDIALCSYKISNNDRDREEFNKCIAHTRIVNEHCIGVLKARWHSLHELRCQLKQDKDNKYAVNWISVCIYLHNYLNGKDDWTEEDSPLTFDIEDYPHEAENVQVSTRDIGIALRESLRAECLTHNRALGGFLKQRPRE</sequence>
<dbReference type="PANTHER" id="PTHR22930">
    <property type="match status" value="1"/>
</dbReference>
<gene>
    <name evidence="14" type="ORF">R1sor_017634</name>
</gene>
<evidence type="ECO:0000256" key="5">
    <source>
        <dbReference type="ARBA" id="ARBA00015519"/>
    </source>
</evidence>
<evidence type="ECO:0000256" key="10">
    <source>
        <dbReference type="ARBA" id="ARBA00023242"/>
    </source>
</evidence>
<dbReference type="GO" id="GO:0046872">
    <property type="term" value="F:metal ion binding"/>
    <property type="evidence" value="ECO:0007669"/>
    <property type="project" value="UniProtKB-KW"/>
</dbReference>
<name>A0ABD3IBG0_9MARC</name>
<keyword evidence="10" id="KW-0539">Nucleus</keyword>
<dbReference type="InterPro" id="IPR045249">
    <property type="entry name" value="HARBI1-like"/>
</dbReference>
<protein>
    <recommendedName>
        <fullName evidence="5">Putative nuclease HARBI1</fullName>
    </recommendedName>
    <alternativeName>
        <fullName evidence="11">Harbinger transposase-derived nuclease</fullName>
    </alternativeName>
</protein>
<evidence type="ECO:0000256" key="3">
    <source>
        <dbReference type="ARBA" id="ARBA00004496"/>
    </source>
</evidence>
<organism evidence="14 15">
    <name type="scientific">Riccia sorocarpa</name>
    <dbReference type="NCBI Taxonomy" id="122646"/>
    <lineage>
        <taxon>Eukaryota</taxon>
        <taxon>Viridiplantae</taxon>
        <taxon>Streptophyta</taxon>
        <taxon>Embryophyta</taxon>
        <taxon>Marchantiophyta</taxon>
        <taxon>Marchantiopsida</taxon>
        <taxon>Marchantiidae</taxon>
        <taxon>Marchantiales</taxon>
        <taxon>Ricciaceae</taxon>
        <taxon>Riccia</taxon>
    </lineage>
</organism>
<dbReference type="GO" id="GO:0004518">
    <property type="term" value="F:nuclease activity"/>
    <property type="evidence" value="ECO:0007669"/>
    <property type="project" value="UniProtKB-KW"/>
</dbReference>
<proteinExistence type="inferred from homology"/>
<comment type="subcellular location">
    <subcellularLocation>
        <location evidence="3">Cytoplasm</location>
    </subcellularLocation>
    <subcellularLocation>
        <location evidence="2">Nucleus</location>
    </subcellularLocation>
</comment>
<dbReference type="AlphaFoldDB" id="A0ABD3IBG0"/>
<dbReference type="EMBL" id="JBJQOH010000001">
    <property type="protein sequence ID" value="KAL3699612.1"/>
    <property type="molecule type" value="Genomic_DNA"/>
</dbReference>
<feature type="domain" description="DDE Tnp4" evidence="13">
    <location>
        <begin position="47"/>
        <end position="102"/>
    </location>
</feature>
<evidence type="ECO:0000256" key="7">
    <source>
        <dbReference type="ARBA" id="ARBA00022722"/>
    </source>
</evidence>
<evidence type="ECO:0000256" key="12">
    <source>
        <dbReference type="ARBA" id="ARBA00045850"/>
    </source>
</evidence>
<keyword evidence="9" id="KW-0378">Hydrolase</keyword>
<comment type="cofactor">
    <cofactor evidence="1">
        <name>a divalent metal cation</name>
        <dbReference type="ChEBI" id="CHEBI:60240"/>
    </cofactor>
</comment>
<comment type="function">
    <text evidence="12">Transposase-derived protein that may have nuclease activity. Does not have transposase activity.</text>
</comment>
<dbReference type="Proteomes" id="UP001633002">
    <property type="component" value="Unassembled WGS sequence"/>
</dbReference>
<evidence type="ECO:0000256" key="8">
    <source>
        <dbReference type="ARBA" id="ARBA00022723"/>
    </source>
</evidence>
<evidence type="ECO:0000256" key="6">
    <source>
        <dbReference type="ARBA" id="ARBA00022490"/>
    </source>
</evidence>
<keyword evidence="7" id="KW-0540">Nuclease</keyword>
<keyword evidence="8" id="KW-0479">Metal-binding</keyword>
<evidence type="ECO:0000256" key="2">
    <source>
        <dbReference type="ARBA" id="ARBA00004123"/>
    </source>
</evidence>
<dbReference type="PANTHER" id="PTHR22930:SF85">
    <property type="entry name" value="GH03217P-RELATED"/>
    <property type="match status" value="1"/>
</dbReference>
<keyword evidence="15" id="KW-1185">Reference proteome</keyword>
<feature type="domain" description="DDE Tnp4" evidence="13">
    <location>
        <begin position="112"/>
        <end position="170"/>
    </location>
</feature>
<evidence type="ECO:0000313" key="14">
    <source>
        <dbReference type="EMBL" id="KAL3699612.1"/>
    </source>
</evidence>
<comment type="similarity">
    <text evidence="4">Belongs to the HARBI1 family.</text>
</comment>
<dbReference type="GO" id="GO:0016787">
    <property type="term" value="F:hydrolase activity"/>
    <property type="evidence" value="ECO:0007669"/>
    <property type="project" value="UniProtKB-KW"/>
</dbReference>
<evidence type="ECO:0000256" key="11">
    <source>
        <dbReference type="ARBA" id="ARBA00030126"/>
    </source>
</evidence>
<evidence type="ECO:0000313" key="15">
    <source>
        <dbReference type="Proteomes" id="UP001633002"/>
    </source>
</evidence>
<dbReference type="Pfam" id="PF13359">
    <property type="entry name" value="DDE_Tnp_4"/>
    <property type="match status" value="2"/>
</dbReference>
<accession>A0ABD3IBG0</accession>
<evidence type="ECO:0000259" key="13">
    <source>
        <dbReference type="Pfam" id="PF13359"/>
    </source>
</evidence>
<dbReference type="PRINTS" id="PR02086">
    <property type="entry name" value="PUTNUCHARBI1"/>
</dbReference>
<dbReference type="GO" id="GO:0005634">
    <property type="term" value="C:nucleus"/>
    <property type="evidence" value="ECO:0007669"/>
    <property type="project" value="UniProtKB-SubCell"/>
</dbReference>
<comment type="caution">
    <text evidence="14">The sequence shown here is derived from an EMBL/GenBank/DDBJ whole genome shotgun (WGS) entry which is preliminary data.</text>
</comment>